<dbReference type="Proteomes" id="UP000320481">
    <property type="component" value="Unassembled WGS sequence"/>
</dbReference>
<dbReference type="AlphaFoldDB" id="A0A5C6K6W1"/>
<evidence type="ECO:0000313" key="2">
    <source>
        <dbReference type="EMBL" id="TWV58293.1"/>
    </source>
</evidence>
<keyword evidence="3" id="KW-1185">Reference proteome</keyword>
<evidence type="ECO:0000259" key="1">
    <source>
        <dbReference type="Pfam" id="PF01593"/>
    </source>
</evidence>
<dbReference type="GO" id="GO:0016491">
    <property type="term" value="F:oxidoreductase activity"/>
    <property type="evidence" value="ECO:0007669"/>
    <property type="project" value="InterPro"/>
</dbReference>
<dbReference type="EMBL" id="VOGW01000004">
    <property type="protein sequence ID" value="TWV58293.1"/>
    <property type="molecule type" value="Genomic_DNA"/>
</dbReference>
<dbReference type="Pfam" id="PF01593">
    <property type="entry name" value="Amino_oxidase"/>
    <property type="match status" value="1"/>
</dbReference>
<dbReference type="RefSeq" id="WP_146463089.1">
    <property type="nucleotide sequence ID" value="NZ_VOGW01000004.1"/>
</dbReference>
<dbReference type="SUPFAM" id="SSF54373">
    <property type="entry name" value="FAD-linked reductases, C-terminal domain"/>
    <property type="match status" value="1"/>
</dbReference>
<dbReference type="InterPro" id="IPR002937">
    <property type="entry name" value="Amino_oxidase"/>
</dbReference>
<feature type="domain" description="Amine oxidase" evidence="1">
    <location>
        <begin position="15"/>
        <end position="438"/>
    </location>
</feature>
<reference evidence="2" key="1">
    <citation type="journal article" date="2019" name="Microbiol. Resour. Announc.">
        <title>Draft Genomic Sequences of Streptomyces misionensis and Streptomyces albidoflavus, bacteria applied for phytopathogen biocontrol.</title>
        <authorList>
            <person name="Pylro V."/>
            <person name="Dias A."/>
            <person name="Andreote F."/>
            <person name="Varani A."/>
            <person name="Andreote C."/>
            <person name="Bernardo E."/>
            <person name="Martins T."/>
        </authorList>
    </citation>
    <scope>NUCLEOTIDE SEQUENCE [LARGE SCALE GENOMIC DNA]</scope>
    <source>
        <strain evidence="2">66</strain>
    </source>
</reference>
<organism evidence="2 3">
    <name type="scientific">Streptomyces misionensis</name>
    <dbReference type="NCBI Taxonomy" id="67331"/>
    <lineage>
        <taxon>Bacteria</taxon>
        <taxon>Bacillati</taxon>
        <taxon>Actinomycetota</taxon>
        <taxon>Actinomycetes</taxon>
        <taxon>Kitasatosporales</taxon>
        <taxon>Streptomycetaceae</taxon>
        <taxon>Streptomyces</taxon>
    </lineage>
</organism>
<name>A0A5C6K6W1_9ACTN</name>
<gene>
    <name evidence="2" type="ORF">FRZ03_00960</name>
</gene>
<accession>A0A5C6K6W1</accession>
<dbReference type="Gene3D" id="3.90.660.20">
    <property type="entry name" value="Protoporphyrinogen oxidase, mitochondrial, domain 2"/>
    <property type="match status" value="1"/>
</dbReference>
<dbReference type="Gene3D" id="1.10.3110.10">
    <property type="entry name" value="protoporphyrinogen ix oxidase, domain 3"/>
    <property type="match status" value="1"/>
</dbReference>
<sequence length="450" mass="48224">MPDADVDVAVVGAGISGLATAFHLGRAGRTVRVFEACARVGGRMAGRRHEGYVLDEGAEQIATRGYDATWRLIREVGLAADAVVPVGGRIAVWRDGRAHANFGHPAGLLTGAGMSWRGRLSWLRFTASLTRHRNRFDQAHPEATPLGDATIEEYARRHHPDLHDRLLQPLAGAFFGWRPDRSAIAPMAALLLAVGGAGERWVAYRDGMDTLARQLAGRLDVVTGNAVTALKPGPRTVRIDLADGTTVTAGRAVLAVPAPVALALHAELPDDERPFLTASTYRPMLKVLCLLDRPLPSPTPRPSYALQVPAVDDRVFAGAILDHIKAPDRVPPGRGLVSLFASPYASTRLLARSDAEIAAEVGAHAERYLPGLAEATRTTFVIRWPNGLPEATPAALRLRRSFLDRPLRRVDYAGDWVALRPNSEGAVHSASIAARRVLAADGASPGNARS</sequence>
<protein>
    <submittedName>
        <fullName evidence="2">FAD-dependent oxidoreductase</fullName>
    </submittedName>
</protein>
<dbReference type="PANTHER" id="PTHR42923">
    <property type="entry name" value="PROTOPORPHYRINOGEN OXIDASE"/>
    <property type="match status" value="1"/>
</dbReference>
<dbReference type="SUPFAM" id="SSF51905">
    <property type="entry name" value="FAD/NAD(P)-binding domain"/>
    <property type="match status" value="1"/>
</dbReference>
<proteinExistence type="predicted"/>
<comment type="caution">
    <text evidence="2">The sequence shown here is derived from an EMBL/GenBank/DDBJ whole genome shotgun (WGS) entry which is preliminary data.</text>
</comment>
<dbReference type="PRINTS" id="PR00419">
    <property type="entry name" value="ADXRDTASE"/>
</dbReference>
<evidence type="ECO:0000313" key="3">
    <source>
        <dbReference type="Proteomes" id="UP000320481"/>
    </source>
</evidence>
<dbReference type="Gene3D" id="3.50.50.60">
    <property type="entry name" value="FAD/NAD(P)-binding domain"/>
    <property type="match status" value="1"/>
</dbReference>
<dbReference type="InterPro" id="IPR036188">
    <property type="entry name" value="FAD/NAD-bd_sf"/>
</dbReference>
<dbReference type="InterPro" id="IPR050464">
    <property type="entry name" value="Zeta_carotene_desat/Oxidored"/>
</dbReference>